<sequence>MPILKRTPFTGRITFLGRMASSHDPIHAEPSDQLTASFAGIEGETHAGLTVPSCTRMRDLYRPGTEIANTRQLSILSAEELAQIAAAMGLPTLSPSLLGATMVIEGLPDLSYIPPGSRLQGREATLVVNLNNRPCTIPSKAIERAHPGMGKRFKPAAEGRRGLVAWVERPGTLAIGEEIALFIPDQRRWAHEDQVLSTQASLPLG</sequence>
<evidence type="ECO:0000313" key="2">
    <source>
        <dbReference type="EMBL" id="NBZ87287.1"/>
    </source>
</evidence>
<proteinExistence type="predicted"/>
<protein>
    <submittedName>
        <fullName evidence="2">MOSC domain-containing protein</fullName>
    </submittedName>
</protein>
<dbReference type="PANTHER" id="PTHR36930:SF1">
    <property type="entry name" value="MOSC DOMAIN-CONTAINING PROTEIN"/>
    <property type="match status" value="1"/>
</dbReference>
<dbReference type="GO" id="GO:0030170">
    <property type="term" value="F:pyridoxal phosphate binding"/>
    <property type="evidence" value="ECO:0007669"/>
    <property type="project" value="InterPro"/>
</dbReference>
<dbReference type="RefSeq" id="WP_168774097.1">
    <property type="nucleotide sequence ID" value="NZ_JAABNR010000005.1"/>
</dbReference>
<evidence type="ECO:0000259" key="1">
    <source>
        <dbReference type="PROSITE" id="PS51340"/>
    </source>
</evidence>
<dbReference type="Proteomes" id="UP001193501">
    <property type="component" value="Unassembled WGS sequence"/>
</dbReference>
<evidence type="ECO:0000313" key="3">
    <source>
        <dbReference type="Proteomes" id="UP001193501"/>
    </source>
</evidence>
<dbReference type="InterPro" id="IPR005302">
    <property type="entry name" value="MoCF_Sase_C"/>
</dbReference>
<dbReference type="Pfam" id="PF03473">
    <property type="entry name" value="MOSC"/>
    <property type="match status" value="1"/>
</dbReference>
<feature type="domain" description="MOSC" evidence="1">
    <location>
        <begin position="24"/>
        <end position="182"/>
    </location>
</feature>
<dbReference type="InterPro" id="IPR052716">
    <property type="entry name" value="MOSC_domain"/>
</dbReference>
<dbReference type="AlphaFoldDB" id="A0AAE4Y8T7"/>
<dbReference type="GO" id="GO:0003824">
    <property type="term" value="F:catalytic activity"/>
    <property type="evidence" value="ECO:0007669"/>
    <property type="project" value="InterPro"/>
</dbReference>
<gene>
    <name evidence="2" type="ORF">GV832_06800</name>
</gene>
<name>A0AAE4Y8T7_9RHOB</name>
<accession>A0AAE4Y8T7</accession>
<dbReference type="Gene3D" id="2.40.33.20">
    <property type="entry name" value="PK beta-barrel domain-like"/>
    <property type="match status" value="1"/>
</dbReference>
<comment type="caution">
    <text evidence="2">The sequence shown here is derived from an EMBL/GenBank/DDBJ whole genome shotgun (WGS) entry which is preliminary data.</text>
</comment>
<reference evidence="2" key="1">
    <citation type="submission" date="2020-01" db="EMBL/GenBank/DDBJ databases">
        <authorList>
            <person name="Chen W.-M."/>
        </authorList>
    </citation>
    <scope>NUCLEOTIDE SEQUENCE</scope>
    <source>
        <strain evidence="2">CYK-10</strain>
    </source>
</reference>
<dbReference type="GO" id="GO:0030151">
    <property type="term" value="F:molybdenum ion binding"/>
    <property type="evidence" value="ECO:0007669"/>
    <property type="project" value="InterPro"/>
</dbReference>
<dbReference type="PROSITE" id="PS51340">
    <property type="entry name" value="MOSC"/>
    <property type="match status" value="1"/>
</dbReference>
<keyword evidence="3" id="KW-1185">Reference proteome</keyword>
<dbReference type="PANTHER" id="PTHR36930">
    <property type="entry name" value="METAL-SULFUR CLUSTER BIOSYNTHESIS PROTEINS YUAD-RELATED"/>
    <property type="match status" value="1"/>
</dbReference>
<dbReference type="InterPro" id="IPR011037">
    <property type="entry name" value="Pyrv_Knase-like_insert_dom_sf"/>
</dbReference>
<dbReference type="SUPFAM" id="SSF50800">
    <property type="entry name" value="PK beta-barrel domain-like"/>
    <property type="match status" value="1"/>
</dbReference>
<organism evidence="2 3">
    <name type="scientific">Stagnihabitans tardus</name>
    <dbReference type="NCBI Taxonomy" id="2699202"/>
    <lineage>
        <taxon>Bacteria</taxon>
        <taxon>Pseudomonadati</taxon>
        <taxon>Pseudomonadota</taxon>
        <taxon>Alphaproteobacteria</taxon>
        <taxon>Rhodobacterales</taxon>
        <taxon>Paracoccaceae</taxon>
        <taxon>Stagnihabitans</taxon>
    </lineage>
</organism>
<dbReference type="EMBL" id="JAABNR010000005">
    <property type="protein sequence ID" value="NBZ87287.1"/>
    <property type="molecule type" value="Genomic_DNA"/>
</dbReference>